<organism evidence="2 3">
    <name type="scientific">Streptomyces lichenis</name>
    <dbReference type="NCBI Taxonomy" id="2306967"/>
    <lineage>
        <taxon>Bacteria</taxon>
        <taxon>Bacillati</taxon>
        <taxon>Actinomycetota</taxon>
        <taxon>Actinomycetes</taxon>
        <taxon>Kitasatosporales</taxon>
        <taxon>Streptomycetaceae</taxon>
        <taxon>Streptomyces</taxon>
    </lineage>
</organism>
<reference evidence="2 3" key="1">
    <citation type="submission" date="2022-04" db="EMBL/GenBank/DDBJ databases">
        <title>Streptomyces sp. nov. LCR6-01 isolated from Lichen of Dirinaria sp.</title>
        <authorList>
            <person name="Kanchanasin P."/>
            <person name="Tanasupawat S."/>
            <person name="Phongsopitanun W."/>
        </authorList>
    </citation>
    <scope>NUCLEOTIDE SEQUENCE [LARGE SCALE GENOMIC DNA]</scope>
    <source>
        <strain evidence="2 3">LCR6-01</strain>
    </source>
</reference>
<dbReference type="PROSITE" id="PS50943">
    <property type="entry name" value="HTH_CROC1"/>
    <property type="match status" value="1"/>
</dbReference>
<dbReference type="RefSeq" id="WP_248633218.1">
    <property type="nucleotide sequence ID" value="NZ_JALPTH010000008.1"/>
</dbReference>
<dbReference type="SUPFAM" id="SSF47413">
    <property type="entry name" value="lambda repressor-like DNA-binding domains"/>
    <property type="match status" value="1"/>
</dbReference>
<comment type="caution">
    <text evidence="2">The sequence shown here is derived from an EMBL/GenBank/DDBJ whole genome shotgun (WGS) entry which is preliminary data.</text>
</comment>
<dbReference type="Pfam" id="PF13560">
    <property type="entry name" value="HTH_31"/>
    <property type="match status" value="1"/>
</dbReference>
<dbReference type="Pfam" id="PF19054">
    <property type="entry name" value="DUF5753"/>
    <property type="match status" value="1"/>
</dbReference>
<protein>
    <submittedName>
        <fullName evidence="2">Helix-turn-helix domain-containing protein</fullName>
    </submittedName>
</protein>
<keyword evidence="3" id="KW-1185">Reference proteome</keyword>
<dbReference type="InterPro" id="IPR043917">
    <property type="entry name" value="DUF5753"/>
</dbReference>
<evidence type="ECO:0000313" key="3">
    <source>
        <dbReference type="Proteomes" id="UP001522868"/>
    </source>
</evidence>
<dbReference type="InterPro" id="IPR010982">
    <property type="entry name" value="Lambda_DNA-bd_dom_sf"/>
</dbReference>
<gene>
    <name evidence="2" type="ORF">M1O15_10630</name>
</gene>
<proteinExistence type="predicted"/>
<evidence type="ECO:0000259" key="1">
    <source>
        <dbReference type="PROSITE" id="PS50943"/>
    </source>
</evidence>
<sequence length="292" mass="32941">MPTKRQLPTARLRRLAREMRRLRSEAGLTREEIAASTAINQATLYRLEYAKGRPQKRTLLTLLKEYGVEESQREAILALSSQADEQGWLRPYHADLPDELVGYISFESEARSVRNYEASCVPGLLQTEDYAQAVVRGILPNVTAGELDRLVRARIDRRAVFESDEPLELWAIIDEAVLRRGVGGTEVMVEQLNYLTKLAAEPYVTLQVIPFSVGAHPGMPGGFVVMDFPDAEDHSLVYMETMTGDLFLETDEDVRRCSQTFDHLRAQALSPDDSTRLIASVVREYVRGRQQG</sequence>
<feature type="domain" description="HTH cro/C1-type" evidence="1">
    <location>
        <begin position="19"/>
        <end position="73"/>
    </location>
</feature>
<dbReference type="Proteomes" id="UP001522868">
    <property type="component" value="Unassembled WGS sequence"/>
</dbReference>
<evidence type="ECO:0000313" key="2">
    <source>
        <dbReference type="EMBL" id="MCK8677842.1"/>
    </source>
</evidence>
<name>A0ABT0I934_9ACTN</name>
<dbReference type="SMART" id="SM00530">
    <property type="entry name" value="HTH_XRE"/>
    <property type="match status" value="1"/>
</dbReference>
<dbReference type="InterPro" id="IPR001387">
    <property type="entry name" value="Cro/C1-type_HTH"/>
</dbReference>
<dbReference type="Gene3D" id="1.10.260.40">
    <property type="entry name" value="lambda repressor-like DNA-binding domains"/>
    <property type="match status" value="1"/>
</dbReference>
<dbReference type="EMBL" id="JALPTH010000008">
    <property type="protein sequence ID" value="MCK8677842.1"/>
    <property type="molecule type" value="Genomic_DNA"/>
</dbReference>
<accession>A0ABT0I934</accession>
<dbReference type="CDD" id="cd00093">
    <property type="entry name" value="HTH_XRE"/>
    <property type="match status" value="1"/>
</dbReference>